<feature type="transmembrane region" description="Helical" evidence="2">
    <location>
        <begin position="165"/>
        <end position="191"/>
    </location>
</feature>
<dbReference type="Proteomes" id="UP000225706">
    <property type="component" value="Unassembled WGS sequence"/>
</dbReference>
<feature type="transmembrane region" description="Helical" evidence="2">
    <location>
        <begin position="357"/>
        <end position="378"/>
    </location>
</feature>
<keyword evidence="1" id="KW-1015">Disulfide bond</keyword>
<keyword evidence="2" id="KW-0813">Transport</keyword>
<feature type="transmembrane region" description="Helical" evidence="2">
    <location>
        <begin position="72"/>
        <end position="93"/>
    </location>
</feature>
<dbReference type="GO" id="GO:0055085">
    <property type="term" value="P:transmembrane transport"/>
    <property type="evidence" value="ECO:0007669"/>
    <property type="project" value="InterPro"/>
</dbReference>
<dbReference type="GO" id="GO:0005886">
    <property type="term" value="C:plasma membrane"/>
    <property type="evidence" value="ECO:0007669"/>
    <property type="project" value="UniProtKB-SubCell"/>
</dbReference>
<keyword evidence="2" id="KW-0472">Membrane</keyword>
<keyword evidence="2" id="KW-1133">Transmembrane helix</keyword>
<evidence type="ECO:0000313" key="4">
    <source>
        <dbReference type="EMBL" id="PFX29827.1"/>
    </source>
</evidence>
<dbReference type="EMBL" id="LSMT01000060">
    <property type="protein sequence ID" value="PFX29827.1"/>
    <property type="molecule type" value="Genomic_DNA"/>
</dbReference>
<comment type="subcellular location">
    <subcellularLocation>
        <location evidence="2">Cell membrane</location>
        <topology evidence="2">Multi-pass membrane protein</topology>
    </subcellularLocation>
</comment>
<keyword evidence="2" id="KW-0406">Ion transport</keyword>
<feature type="transmembrane region" description="Helical" evidence="2">
    <location>
        <begin position="602"/>
        <end position="623"/>
    </location>
</feature>
<feature type="transmembrane region" description="Helical" evidence="2">
    <location>
        <begin position="517"/>
        <end position="536"/>
    </location>
</feature>
<feature type="transmembrane region" description="Helical" evidence="2">
    <location>
        <begin position="250"/>
        <end position="274"/>
    </location>
</feature>
<evidence type="ECO:0000256" key="3">
    <source>
        <dbReference type="SAM" id="MobiDB-lite"/>
    </source>
</evidence>
<feature type="transmembrane region" description="Helical" evidence="2">
    <location>
        <begin position="318"/>
        <end position="337"/>
    </location>
</feature>
<feature type="region of interest" description="Disordered" evidence="3">
    <location>
        <begin position="675"/>
        <end position="697"/>
    </location>
</feature>
<feature type="transmembrane region" description="Helical" evidence="2">
    <location>
        <begin position="557"/>
        <end position="578"/>
    </location>
</feature>
<feature type="transmembrane region" description="Helical" evidence="2">
    <location>
        <begin position="390"/>
        <end position="410"/>
    </location>
</feature>
<evidence type="ECO:0000256" key="1">
    <source>
        <dbReference type="ARBA" id="ARBA00023157"/>
    </source>
</evidence>
<proteinExistence type="inferred from homology"/>
<protein>
    <recommendedName>
        <fullName evidence="2">Solute carrier organic anion transporter family member</fullName>
    </recommendedName>
</protein>
<dbReference type="InterPro" id="IPR036259">
    <property type="entry name" value="MFS_trans_sf"/>
</dbReference>
<accession>A0A2B4SMT7</accession>
<sequence length="733" mass="82517">MEADEANFFERALLCGWRSFRPFFFQRLNTPKWFLVFLFLYSFMQGMIVTGLTAAGLFLLEKRFKLTSKQTGMIVAANDVSALILIIFISYFGGHRNKARWLGIGALVTSLGCLLFAFFFVLVGKYTPLELETFFCIQTCWFNSTKIPIFFGVCAEAKGYTAWNFFLVFVGAKLLLGAGFFSLFTLGPAYIDENVFLKAAPMYLGVWFIAFFFGPGIGYVAGGSLLNVWVDLIQPPGVDLTFFDPRWIGAWWLGYFFFCLLLLCTSIALLGFFLEMPGAREQRLAAIFFGLLPPRDEHIQGRFFYILPATKSILTNKIFLFNTCAFCCTTLIAFFLGPFVSKFIQSQFFFSSSTAGILSGFFIIPGTAGGIFLGSFFFKRVDVRRSCKMAVFFCFIFQFIGTWAVLTFLIPGCKTTLLAGIFFSYNNSTLVDFFKSSPCNNLCHCNSFFYDPVCGVDEVSYFFFFHAGCTKRIVKDGNFFVTDKEMYFFCRCISSPDSTVRYFFSAQGTCDRDCKNLIPFLFGAVVLLIFNFIFFTPNKTVVLRCVPDNQRTYFFGLQWLFLSMFGSLFFSVIFGAFIDKTCIFFLETCSGRGSCLEYNNELLSYLLVAAGLFFQVLSTALYFGSWFFCKSHDPLIPGILVVGDSASSQTRLSPPQTPVPGFEFRQQRQAAGQQALPEGEALAQADHDRENSSPVPGFARYEADDDSVYLSFTNAGGESQSSFLPIAQIESSI</sequence>
<reference evidence="5" key="1">
    <citation type="journal article" date="2017" name="bioRxiv">
        <title>Comparative analysis of the genomes of Stylophora pistillata and Acropora digitifera provides evidence for extensive differences between species of corals.</title>
        <authorList>
            <person name="Voolstra C.R."/>
            <person name="Li Y."/>
            <person name="Liew Y.J."/>
            <person name="Baumgarten S."/>
            <person name="Zoccola D."/>
            <person name="Flot J.-F."/>
            <person name="Tambutte S."/>
            <person name="Allemand D."/>
            <person name="Aranda M."/>
        </authorList>
    </citation>
    <scope>NUCLEOTIDE SEQUENCE [LARGE SCALE GENOMIC DNA]</scope>
</reference>
<comment type="similarity">
    <text evidence="2">Belongs to the organo anion transporter (TC 2.A.60) family.</text>
</comment>
<dbReference type="PANTHER" id="PTHR11388:SF100">
    <property type="entry name" value="SOLUTE CARRIER ORGANIC ANION TRANSPORTER FAMILY MEMBER 4A1"/>
    <property type="match status" value="1"/>
</dbReference>
<organism evidence="4 5">
    <name type="scientific">Stylophora pistillata</name>
    <name type="common">Smooth cauliflower coral</name>
    <dbReference type="NCBI Taxonomy" id="50429"/>
    <lineage>
        <taxon>Eukaryota</taxon>
        <taxon>Metazoa</taxon>
        <taxon>Cnidaria</taxon>
        <taxon>Anthozoa</taxon>
        <taxon>Hexacorallia</taxon>
        <taxon>Scleractinia</taxon>
        <taxon>Astrocoeniina</taxon>
        <taxon>Pocilloporidae</taxon>
        <taxon>Stylophora</taxon>
    </lineage>
</organism>
<name>A0A2B4SMT7_STYPI</name>
<evidence type="ECO:0000256" key="2">
    <source>
        <dbReference type="RuleBase" id="RU362056"/>
    </source>
</evidence>
<gene>
    <name evidence="4" type="primary">Slco4a1</name>
    <name evidence="4" type="ORF">AWC38_SpisGene5438</name>
</gene>
<keyword evidence="5" id="KW-1185">Reference proteome</keyword>
<dbReference type="AlphaFoldDB" id="A0A2B4SMT7"/>
<feature type="transmembrane region" description="Helical" evidence="2">
    <location>
        <begin position="203"/>
        <end position="230"/>
    </location>
</feature>
<dbReference type="InterPro" id="IPR004156">
    <property type="entry name" value="OATP"/>
</dbReference>
<dbReference type="InterPro" id="IPR036058">
    <property type="entry name" value="Kazal_dom_sf"/>
</dbReference>
<dbReference type="OrthoDB" id="5062115at2759"/>
<evidence type="ECO:0000313" key="5">
    <source>
        <dbReference type="Proteomes" id="UP000225706"/>
    </source>
</evidence>
<keyword evidence="2" id="KW-0812">Transmembrane</keyword>
<feature type="transmembrane region" description="Helical" evidence="2">
    <location>
        <begin position="33"/>
        <end position="60"/>
    </location>
</feature>
<dbReference type="SUPFAM" id="SSF103473">
    <property type="entry name" value="MFS general substrate transporter"/>
    <property type="match status" value="2"/>
</dbReference>
<dbReference type="Gene3D" id="1.20.1250.20">
    <property type="entry name" value="MFS general substrate transporter like domains"/>
    <property type="match status" value="1"/>
</dbReference>
<dbReference type="PANTHER" id="PTHR11388">
    <property type="entry name" value="ORGANIC ANION TRANSPORTER"/>
    <property type="match status" value="1"/>
</dbReference>
<dbReference type="GO" id="GO:0006811">
    <property type="term" value="P:monoatomic ion transport"/>
    <property type="evidence" value="ECO:0007669"/>
    <property type="project" value="UniProtKB-KW"/>
</dbReference>
<dbReference type="SUPFAM" id="SSF100895">
    <property type="entry name" value="Kazal-type serine protease inhibitors"/>
    <property type="match status" value="1"/>
</dbReference>
<feature type="transmembrane region" description="Helical" evidence="2">
    <location>
        <begin position="99"/>
        <end position="122"/>
    </location>
</feature>
<dbReference type="Pfam" id="PF03137">
    <property type="entry name" value="OATP"/>
    <property type="match status" value="1"/>
</dbReference>
<dbReference type="NCBIfam" id="TIGR00805">
    <property type="entry name" value="oat"/>
    <property type="match status" value="1"/>
</dbReference>
<comment type="caution">
    <text evidence="4">The sequence shown here is derived from an EMBL/GenBank/DDBJ whole genome shotgun (WGS) entry which is preliminary data.</text>
</comment>